<dbReference type="EMBL" id="FJ774881">
    <property type="protein sequence ID" value="ACY66601.1"/>
    <property type="molecule type" value="mRNA"/>
</dbReference>
<proteinExistence type="evidence at transcript level"/>
<organism evidence="1">
    <name type="scientific">Scylla paramamosain</name>
    <name type="common">Mud crab</name>
    <dbReference type="NCBI Taxonomy" id="85552"/>
    <lineage>
        <taxon>Eukaryota</taxon>
        <taxon>Metazoa</taxon>
        <taxon>Ecdysozoa</taxon>
        <taxon>Arthropoda</taxon>
        <taxon>Crustacea</taxon>
        <taxon>Multicrustacea</taxon>
        <taxon>Malacostraca</taxon>
        <taxon>Eumalacostraca</taxon>
        <taxon>Eucarida</taxon>
        <taxon>Decapoda</taxon>
        <taxon>Pleocyemata</taxon>
        <taxon>Brachyura</taxon>
        <taxon>Eubrachyura</taxon>
        <taxon>Portunoidea</taxon>
        <taxon>Portunidae</taxon>
        <taxon>Portuninae</taxon>
        <taxon>Scylla</taxon>
    </lineage>
</organism>
<name>D2DT41_SCYPA</name>
<protein>
    <submittedName>
        <fullName evidence="1">Uncharacterized protein</fullName>
    </submittedName>
</protein>
<reference evidence="1" key="1">
    <citation type="submission" date="2009-02" db="EMBL/GenBank/DDBJ databases">
        <title>Construction of SSH cDNA library from hemocytes of Scylla paramamosain LPS-challenged.</title>
        <authorList>
            <person name="Wang K.J."/>
            <person name="Chen F.Y."/>
            <person name="Bo J."/>
            <person name="Ren H.L."/>
        </authorList>
    </citation>
    <scope>NUCLEOTIDE SEQUENCE</scope>
</reference>
<feature type="non-terminal residue" evidence="1">
    <location>
        <position position="1"/>
    </location>
</feature>
<evidence type="ECO:0000313" key="1">
    <source>
        <dbReference type="EMBL" id="ACY66601.1"/>
    </source>
</evidence>
<dbReference type="AlphaFoldDB" id="D2DT41"/>
<accession>D2DT41</accession>
<sequence>YCWLFPHCSDCARLEVRAVVSAGLLRLLTGRGLSDA</sequence>